<dbReference type="InterPro" id="IPR000182">
    <property type="entry name" value="GNAT_dom"/>
</dbReference>
<dbReference type="EMBL" id="CP060436">
    <property type="protein sequence ID" value="QPM91234.1"/>
    <property type="molecule type" value="Genomic_DNA"/>
</dbReference>
<sequence>MTTPQPDIQLVTDPAPCFALRQAVFVDEQGFDAEAEFDALDAQAEHLLARLDGRPVGTARLLVDGDAGRIGRICVSRDCRGTGLGAALVEAGAARLQARGFTRIVLGAQVRAMGFYETLGFTACGSEYDDEGVPHREMERRV</sequence>
<evidence type="ECO:0000256" key="1">
    <source>
        <dbReference type="ARBA" id="ARBA00022679"/>
    </source>
</evidence>
<dbReference type="AlphaFoldDB" id="A0A418SAU3"/>
<keyword evidence="1 3" id="KW-0808">Transferase</keyword>
<dbReference type="SUPFAM" id="SSF55729">
    <property type="entry name" value="Acyl-CoA N-acyltransferases (Nat)"/>
    <property type="match status" value="1"/>
</dbReference>
<evidence type="ECO:0000313" key="4">
    <source>
        <dbReference type="Proteomes" id="UP000283786"/>
    </source>
</evidence>
<dbReference type="Pfam" id="PF13673">
    <property type="entry name" value="Acetyltransf_10"/>
    <property type="match status" value="1"/>
</dbReference>
<name>A0A418SAU3_9RHOB</name>
<accession>A0A418SAU3</accession>
<dbReference type="PROSITE" id="PS51186">
    <property type="entry name" value="GNAT"/>
    <property type="match status" value="1"/>
</dbReference>
<dbReference type="InterPro" id="IPR050832">
    <property type="entry name" value="Bact_Acetyltransf"/>
</dbReference>
<dbReference type="KEGG" id="palw:PSAL_024850"/>
<organism evidence="3 4">
    <name type="scientific">Pseudooceanicola algae</name>
    <dbReference type="NCBI Taxonomy" id="1537215"/>
    <lineage>
        <taxon>Bacteria</taxon>
        <taxon>Pseudomonadati</taxon>
        <taxon>Pseudomonadota</taxon>
        <taxon>Alphaproteobacteria</taxon>
        <taxon>Rhodobacterales</taxon>
        <taxon>Paracoccaceae</taxon>
        <taxon>Pseudooceanicola</taxon>
    </lineage>
</organism>
<dbReference type="PANTHER" id="PTHR43877">
    <property type="entry name" value="AMINOALKYLPHOSPHONATE N-ACETYLTRANSFERASE-RELATED-RELATED"/>
    <property type="match status" value="1"/>
</dbReference>
<dbReference type="EC" id="2.3.1.-" evidence="3"/>
<dbReference type="CDD" id="cd04301">
    <property type="entry name" value="NAT_SF"/>
    <property type="match status" value="1"/>
</dbReference>
<reference evidence="3 4" key="1">
    <citation type="submission" date="2020-08" db="EMBL/GenBank/DDBJ databases">
        <title>Genome sequence of Rhodobacteraceae bacterium Lw-13e.</title>
        <authorList>
            <person name="Poehlein A."/>
            <person name="Wolter L."/>
            <person name="Daniel R."/>
            <person name="Brinkhoff T."/>
        </authorList>
    </citation>
    <scope>NUCLEOTIDE SEQUENCE [LARGE SCALE GENOMIC DNA]</scope>
    <source>
        <strain evidence="3 4">Lw-13e</strain>
    </source>
</reference>
<keyword evidence="4" id="KW-1185">Reference proteome</keyword>
<dbReference type="GO" id="GO:0016747">
    <property type="term" value="F:acyltransferase activity, transferring groups other than amino-acyl groups"/>
    <property type="evidence" value="ECO:0007669"/>
    <property type="project" value="InterPro"/>
</dbReference>
<dbReference type="Proteomes" id="UP000283786">
    <property type="component" value="Chromosome"/>
</dbReference>
<keyword evidence="2 3" id="KW-0012">Acyltransferase</keyword>
<evidence type="ECO:0000256" key="2">
    <source>
        <dbReference type="ARBA" id="ARBA00023315"/>
    </source>
</evidence>
<dbReference type="InterPro" id="IPR016181">
    <property type="entry name" value="Acyl_CoA_acyltransferase"/>
</dbReference>
<dbReference type="RefSeq" id="WP_119840955.1">
    <property type="nucleotide sequence ID" value="NZ_CP060436.1"/>
</dbReference>
<dbReference type="OrthoDB" id="9796171at2"/>
<gene>
    <name evidence="3" type="ORF">PSAL_024850</name>
</gene>
<evidence type="ECO:0000313" key="3">
    <source>
        <dbReference type="EMBL" id="QPM91234.1"/>
    </source>
</evidence>
<dbReference type="Gene3D" id="3.40.630.30">
    <property type="match status" value="1"/>
</dbReference>
<proteinExistence type="predicted"/>
<protein>
    <submittedName>
        <fullName evidence="3">Acetyltransferase</fullName>
        <ecNumber evidence="3">2.3.1.-</ecNumber>
    </submittedName>
</protein>